<dbReference type="eggNOG" id="COG0457">
    <property type="taxonomic scope" value="Bacteria"/>
</dbReference>
<dbReference type="EMBL" id="CP002691">
    <property type="protein sequence ID" value="AEE49097.1"/>
    <property type="molecule type" value="Genomic_DNA"/>
</dbReference>
<accession>F4KSZ0</accession>
<dbReference type="KEGG" id="hhy:Halhy_1200"/>
<protein>
    <recommendedName>
        <fullName evidence="4">DUF2911 domain-containing protein</fullName>
    </recommendedName>
</protein>
<proteinExistence type="predicted"/>
<organism evidence="2 3">
    <name type="scientific">Haliscomenobacter hydrossis (strain ATCC 27775 / DSM 1100 / LMG 10767 / O)</name>
    <dbReference type="NCBI Taxonomy" id="760192"/>
    <lineage>
        <taxon>Bacteria</taxon>
        <taxon>Pseudomonadati</taxon>
        <taxon>Bacteroidota</taxon>
        <taxon>Saprospiria</taxon>
        <taxon>Saprospirales</taxon>
        <taxon>Haliscomenobacteraceae</taxon>
        <taxon>Haliscomenobacter</taxon>
    </lineage>
</organism>
<keyword evidence="1" id="KW-0732">Signal</keyword>
<name>F4KSZ0_HALH1</name>
<dbReference type="Pfam" id="PF11138">
    <property type="entry name" value="DUF2911"/>
    <property type="match status" value="1"/>
</dbReference>
<reference key="2">
    <citation type="submission" date="2011-04" db="EMBL/GenBank/DDBJ databases">
        <title>Complete sequence of chromosome of Haliscomenobacter hydrossis DSM 1100.</title>
        <authorList>
            <consortium name="US DOE Joint Genome Institute (JGI-PGF)"/>
            <person name="Lucas S."/>
            <person name="Han J."/>
            <person name="Lapidus A."/>
            <person name="Bruce D."/>
            <person name="Goodwin L."/>
            <person name="Pitluck S."/>
            <person name="Peters L."/>
            <person name="Kyrpides N."/>
            <person name="Mavromatis K."/>
            <person name="Ivanova N."/>
            <person name="Ovchinnikova G."/>
            <person name="Pagani I."/>
            <person name="Daligault H."/>
            <person name="Detter J.C."/>
            <person name="Han C."/>
            <person name="Land M."/>
            <person name="Hauser L."/>
            <person name="Markowitz V."/>
            <person name="Cheng J.-F."/>
            <person name="Hugenholtz P."/>
            <person name="Woyke T."/>
            <person name="Wu D."/>
            <person name="Verbarg S."/>
            <person name="Frueling A."/>
            <person name="Brambilla E."/>
            <person name="Klenk H.-P."/>
            <person name="Eisen J.A."/>
        </authorList>
    </citation>
    <scope>NUCLEOTIDE SEQUENCE</scope>
    <source>
        <strain>DSM 1100</strain>
    </source>
</reference>
<dbReference type="RefSeq" id="WP_013763652.1">
    <property type="nucleotide sequence ID" value="NC_015510.1"/>
</dbReference>
<feature type="chain" id="PRO_5003312052" description="DUF2911 domain-containing protein" evidence="1">
    <location>
        <begin position="25"/>
        <end position="177"/>
    </location>
</feature>
<evidence type="ECO:0000313" key="2">
    <source>
        <dbReference type="EMBL" id="AEE49097.1"/>
    </source>
</evidence>
<evidence type="ECO:0000313" key="3">
    <source>
        <dbReference type="Proteomes" id="UP000008461"/>
    </source>
</evidence>
<dbReference type="AlphaFoldDB" id="F4KSZ0"/>
<sequence length="177" mass="19740">MRFNKIMMALTMVLAIFASTALQAQDNKAQRPSPPKTVVRQLDSLSINVVYNAPSVKGRSIWGALVPYGKVWRTGANEATIFEVNKPVIIEGQKLAAGKYSLFTIPGEKEWTVIFNKEANQWGAYSYKKEMDALRVTVKPGKSKLFVEQLAIDVSEKGEVSVAWENVQISFEVKEAK</sequence>
<reference evidence="2 3" key="1">
    <citation type="journal article" date="2011" name="Stand. Genomic Sci.">
        <title>Complete genome sequence of Haliscomenobacter hydrossis type strain (O).</title>
        <authorList>
            <consortium name="US DOE Joint Genome Institute (JGI-PGF)"/>
            <person name="Daligault H."/>
            <person name="Lapidus A."/>
            <person name="Zeytun A."/>
            <person name="Nolan M."/>
            <person name="Lucas S."/>
            <person name="Del Rio T.G."/>
            <person name="Tice H."/>
            <person name="Cheng J.F."/>
            <person name="Tapia R."/>
            <person name="Han C."/>
            <person name="Goodwin L."/>
            <person name="Pitluck S."/>
            <person name="Liolios K."/>
            <person name="Pagani I."/>
            <person name="Ivanova N."/>
            <person name="Huntemann M."/>
            <person name="Mavromatis K."/>
            <person name="Mikhailova N."/>
            <person name="Pati A."/>
            <person name="Chen A."/>
            <person name="Palaniappan K."/>
            <person name="Land M."/>
            <person name="Hauser L."/>
            <person name="Brambilla E.M."/>
            <person name="Rohde M."/>
            <person name="Verbarg S."/>
            <person name="Goker M."/>
            <person name="Bristow J."/>
            <person name="Eisen J.A."/>
            <person name="Markowitz V."/>
            <person name="Hugenholtz P."/>
            <person name="Kyrpides N.C."/>
            <person name="Klenk H.P."/>
            <person name="Woyke T."/>
        </authorList>
    </citation>
    <scope>NUCLEOTIDE SEQUENCE [LARGE SCALE GENOMIC DNA]</scope>
    <source>
        <strain evidence="3">ATCC 27775 / DSM 1100 / LMG 10767 / O</strain>
    </source>
</reference>
<dbReference type="HOGENOM" id="CLU_107963_1_0_10"/>
<evidence type="ECO:0000256" key="1">
    <source>
        <dbReference type="SAM" id="SignalP"/>
    </source>
</evidence>
<feature type="signal peptide" evidence="1">
    <location>
        <begin position="1"/>
        <end position="24"/>
    </location>
</feature>
<dbReference type="STRING" id="760192.Halhy_1200"/>
<dbReference type="InterPro" id="IPR021314">
    <property type="entry name" value="DUF2911"/>
</dbReference>
<keyword evidence="3" id="KW-1185">Reference proteome</keyword>
<dbReference type="Proteomes" id="UP000008461">
    <property type="component" value="Chromosome"/>
</dbReference>
<gene>
    <name evidence="2" type="ordered locus">Halhy_1200</name>
</gene>
<evidence type="ECO:0008006" key="4">
    <source>
        <dbReference type="Google" id="ProtNLM"/>
    </source>
</evidence>